<dbReference type="PROSITE" id="PS51450">
    <property type="entry name" value="LRR"/>
    <property type="match status" value="2"/>
</dbReference>
<dbReference type="PANTHER" id="PTHR24369">
    <property type="entry name" value="ANTIGEN BSP, PUTATIVE-RELATED"/>
    <property type="match status" value="1"/>
</dbReference>
<keyword evidence="8" id="KW-1185">Reference proteome</keyword>
<dbReference type="InterPro" id="IPR050541">
    <property type="entry name" value="LRR_TM_domain-containing"/>
</dbReference>
<keyword evidence="4" id="KW-0812">Transmembrane</keyword>
<dbReference type="InterPro" id="IPR032675">
    <property type="entry name" value="LRR_dom_sf"/>
</dbReference>
<dbReference type="SMART" id="SM00369">
    <property type="entry name" value="LRR_TYP"/>
    <property type="match status" value="6"/>
</dbReference>
<feature type="compositionally biased region" description="Basic residues" evidence="3">
    <location>
        <begin position="355"/>
        <end position="372"/>
    </location>
</feature>
<evidence type="ECO:0000259" key="6">
    <source>
        <dbReference type="PROSITE" id="PS50853"/>
    </source>
</evidence>
<dbReference type="Gene3D" id="3.80.10.10">
    <property type="entry name" value="Ribonuclease Inhibitor"/>
    <property type="match status" value="2"/>
</dbReference>
<feature type="signal peptide" evidence="5">
    <location>
        <begin position="1"/>
        <end position="26"/>
    </location>
</feature>
<dbReference type="PROSITE" id="PS50853">
    <property type="entry name" value="FN3"/>
    <property type="match status" value="1"/>
</dbReference>
<evidence type="ECO:0000256" key="1">
    <source>
        <dbReference type="ARBA" id="ARBA00022614"/>
    </source>
</evidence>
<organism evidence="7 8">
    <name type="scientific">Channa striata</name>
    <name type="common">Snakehead murrel</name>
    <name type="synonym">Ophicephalus striatus</name>
    <dbReference type="NCBI Taxonomy" id="64152"/>
    <lineage>
        <taxon>Eukaryota</taxon>
        <taxon>Metazoa</taxon>
        <taxon>Chordata</taxon>
        <taxon>Craniata</taxon>
        <taxon>Vertebrata</taxon>
        <taxon>Euteleostomi</taxon>
        <taxon>Actinopterygii</taxon>
        <taxon>Neopterygii</taxon>
        <taxon>Teleostei</taxon>
        <taxon>Neoteleostei</taxon>
        <taxon>Acanthomorphata</taxon>
        <taxon>Anabantaria</taxon>
        <taxon>Anabantiformes</taxon>
        <taxon>Channoidei</taxon>
        <taxon>Channidae</taxon>
        <taxon>Channa</taxon>
    </lineage>
</organism>
<dbReference type="InterPro" id="IPR003961">
    <property type="entry name" value="FN3_dom"/>
</dbReference>
<dbReference type="SMART" id="SM00365">
    <property type="entry name" value="LRR_SD22"/>
    <property type="match status" value="6"/>
</dbReference>
<dbReference type="Pfam" id="PF13855">
    <property type="entry name" value="LRR_8"/>
    <property type="match status" value="2"/>
</dbReference>
<reference evidence="7" key="1">
    <citation type="submission" date="2023-07" db="EMBL/GenBank/DDBJ databases">
        <title>Chromosome-level Genome Assembly of Striped Snakehead (Channa striata).</title>
        <authorList>
            <person name="Liu H."/>
        </authorList>
    </citation>
    <scope>NUCLEOTIDE SEQUENCE</scope>
    <source>
        <strain evidence="7">Gz</strain>
        <tissue evidence="7">Muscle</tissue>
    </source>
</reference>
<feature type="domain" description="Fibronectin type-III" evidence="6">
    <location>
        <begin position="487"/>
        <end position="593"/>
    </location>
</feature>
<evidence type="ECO:0000313" key="8">
    <source>
        <dbReference type="Proteomes" id="UP001187415"/>
    </source>
</evidence>
<gene>
    <name evidence="7" type="ORF">Q5P01_018117</name>
</gene>
<evidence type="ECO:0000256" key="2">
    <source>
        <dbReference type="ARBA" id="ARBA00022737"/>
    </source>
</evidence>
<dbReference type="GO" id="GO:0005886">
    <property type="term" value="C:plasma membrane"/>
    <property type="evidence" value="ECO:0007669"/>
    <property type="project" value="TreeGrafter"/>
</dbReference>
<evidence type="ECO:0000256" key="4">
    <source>
        <dbReference type="SAM" id="Phobius"/>
    </source>
</evidence>
<dbReference type="SUPFAM" id="SSF49265">
    <property type="entry name" value="Fibronectin type III"/>
    <property type="match status" value="1"/>
</dbReference>
<evidence type="ECO:0000256" key="5">
    <source>
        <dbReference type="SAM" id="SignalP"/>
    </source>
</evidence>
<dbReference type="CDD" id="cd00063">
    <property type="entry name" value="FN3"/>
    <property type="match status" value="1"/>
</dbReference>
<keyword evidence="4" id="KW-0472">Membrane</keyword>
<dbReference type="SUPFAM" id="SSF52058">
    <property type="entry name" value="L domain-like"/>
    <property type="match status" value="1"/>
</dbReference>
<dbReference type="EMBL" id="JAUPFM010000014">
    <property type="protein sequence ID" value="KAK2830186.1"/>
    <property type="molecule type" value="Genomic_DNA"/>
</dbReference>
<dbReference type="InterPro" id="IPR003591">
    <property type="entry name" value="Leu-rich_rpt_typical-subtyp"/>
</dbReference>
<keyword evidence="1" id="KW-0433">Leucine-rich repeat</keyword>
<dbReference type="InterPro" id="IPR036116">
    <property type="entry name" value="FN3_sf"/>
</dbReference>
<dbReference type="Gene3D" id="2.60.40.10">
    <property type="entry name" value="Immunoglobulins"/>
    <property type="match status" value="1"/>
</dbReference>
<name>A0AA88M4M9_CHASR</name>
<feature type="transmembrane region" description="Helical" evidence="4">
    <location>
        <begin position="605"/>
        <end position="629"/>
    </location>
</feature>
<evidence type="ECO:0000256" key="3">
    <source>
        <dbReference type="SAM" id="MobiDB-lite"/>
    </source>
</evidence>
<dbReference type="Proteomes" id="UP001187415">
    <property type="component" value="Unassembled WGS sequence"/>
</dbReference>
<feature type="compositionally biased region" description="Basic and acidic residues" evidence="3">
    <location>
        <begin position="333"/>
        <end position="354"/>
    </location>
</feature>
<dbReference type="AlphaFoldDB" id="A0AA88M4M9"/>
<keyword evidence="2" id="KW-0677">Repeat</keyword>
<feature type="region of interest" description="Disordered" evidence="3">
    <location>
        <begin position="333"/>
        <end position="441"/>
    </location>
</feature>
<proteinExistence type="predicted"/>
<keyword evidence="4" id="KW-1133">Transmembrane helix</keyword>
<accession>A0AA88M4M9</accession>
<comment type="caution">
    <text evidence="7">The sequence shown here is derived from an EMBL/GenBank/DDBJ whole genome shotgun (WGS) entry which is preliminary data.</text>
</comment>
<protein>
    <recommendedName>
        <fullName evidence="6">Fibronectin type-III domain-containing protein</fullName>
    </recommendedName>
</protein>
<keyword evidence="5" id="KW-0732">Signal</keyword>
<evidence type="ECO:0000313" key="7">
    <source>
        <dbReference type="EMBL" id="KAK2830186.1"/>
    </source>
</evidence>
<dbReference type="InterPro" id="IPR013783">
    <property type="entry name" value="Ig-like_fold"/>
</dbReference>
<feature type="chain" id="PRO_5041691869" description="Fibronectin type-III domain-containing protein" evidence="5">
    <location>
        <begin position="27"/>
        <end position="712"/>
    </location>
</feature>
<dbReference type="InterPro" id="IPR001611">
    <property type="entry name" value="Leu-rich_rpt"/>
</dbReference>
<dbReference type="PANTHER" id="PTHR24369:SF213">
    <property type="entry name" value="INSULIN LIKE GROWTH FACTOR BINDING PROTEIN ACID LABILE SUBUNIT"/>
    <property type="match status" value="1"/>
</dbReference>
<sequence length="712" mass="79420">METGNFLAGICFFLLLLNGFISCSTATSFCPDRCDCQHPQHLMCANRGLRTVPKPAARVFEEVQIFSLGGNFISNISAFDFTRNAFSKLTNLRFLNLAHNKQSAVRNVLTFSQLQALTTLLLSDNQIHHIGNHVFHNLKKLSKLSLSNNMISRLDSGALKGLSRLRELLMDGNELEEIPALLLDPLQRIEELDFSGNRISNVDALAFSQLKHLKVLKLKNNFLTSLSGDIFALNNVLYDLDLHGNNWTCDCRLEELKRWMTAAHSQGKLLTVFVQCYYPLNLRGKYLDYVNSSQLQPLGNWTHMCGSQTGPNESRAGGLLVKVEGRGIADAVKQDERGGEGQVEDEKTADVDLKQRKRHGVAVRKDREKRKRQGQDELEIQGDQGGPEVAQPPSLLGKKKPKKELLNPRSRPATEAAGKRSKGRQRSNVISKTDPPTIFTPSHRSPTYLVLTTTSPVPSVEKFDLLRSNQDEFLPIITDPCAFNRHFITNVSVDQVTSSTVTVSWTARDHHRYTPGPGPNLDEVHYRILFDRFGTPDRFPRYVYAPGTARSVILRELSSDVTYMVCVEGVVGGSVCQVAPRDHCSGLVTLPEGFSRGGGTLTSDLQLVTVATLAGNAVLLLVIGGVWLGRSLKRRLQKRKSAVHVRHMYSTRRPFRPTMASASVSTDFTTYQSSRPTRLAPLEEGDLIEFPCDRFLDNSSVRRGSDMQRFSD</sequence>